<evidence type="ECO:0000313" key="2">
    <source>
        <dbReference type="Proteomes" id="UP000019140"/>
    </source>
</evidence>
<keyword evidence="2" id="KW-1185">Reference proteome</keyword>
<accession>W4M2N2</accession>
<dbReference type="EMBL" id="AZHX01001180">
    <property type="protein sequence ID" value="ETX04604.1"/>
    <property type="molecule type" value="Genomic_DNA"/>
</dbReference>
<dbReference type="AlphaFoldDB" id="W4M2N2"/>
<proteinExistence type="predicted"/>
<gene>
    <name evidence="1" type="ORF">ETSY2_27860</name>
</gene>
<protein>
    <submittedName>
        <fullName evidence="1">Uncharacterized protein</fullName>
    </submittedName>
</protein>
<dbReference type="Proteomes" id="UP000019140">
    <property type="component" value="Unassembled WGS sequence"/>
</dbReference>
<organism evidence="1 2">
    <name type="scientific">Candidatus Entotheonella gemina</name>
    <dbReference type="NCBI Taxonomy" id="1429439"/>
    <lineage>
        <taxon>Bacteria</taxon>
        <taxon>Pseudomonadati</taxon>
        <taxon>Nitrospinota/Tectimicrobiota group</taxon>
        <taxon>Candidatus Tectimicrobiota</taxon>
        <taxon>Candidatus Entotheonellia</taxon>
        <taxon>Candidatus Entotheonellales</taxon>
        <taxon>Candidatus Entotheonellaceae</taxon>
        <taxon>Candidatus Entotheonella</taxon>
    </lineage>
</organism>
<name>W4M2N2_9BACT</name>
<comment type="caution">
    <text evidence="1">The sequence shown here is derived from an EMBL/GenBank/DDBJ whole genome shotgun (WGS) entry which is preliminary data.</text>
</comment>
<reference evidence="1 2" key="1">
    <citation type="journal article" date="2014" name="Nature">
        <title>An environmental bacterial taxon with a large and distinct metabolic repertoire.</title>
        <authorList>
            <person name="Wilson M.C."/>
            <person name="Mori T."/>
            <person name="Ruckert C."/>
            <person name="Uria A.R."/>
            <person name="Helf M.J."/>
            <person name="Takada K."/>
            <person name="Gernert C."/>
            <person name="Steffens U.A."/>
            <person name="Heycke N."/>
            <person name="Schmitt S."/>
            <person name="Rinke C."/>
            <person name="Helfrich E.J."/>
            <person name="Brachmann A.O."/>
            <person name="Gurgui C."/>
            <person name="Wakimoto T."/>
            <person name="Kracht M."/>
            <person name="Crusemann M."/>
            <person name="Hentschel U."/>
            <person name="Abe I."/>
            <person name="Matsunaga S."/>
            <person name="Kalinowski J."/>
            <person name="Takeyama H."/>
            <person name="Piel J."/>
        </authorList>
    </citation>
    <scope>NUCLEOTIDE SEQUENCE [LARGE SCALE GENOMIC DNA]</scope>
    <source>
        <strain evidence="2">TSY2</strain>
    </source>
</reference>
<dbReference type="HOGENOM" id="CLU_149857_0_0_7"/>
<evidence type="ECO:0000313" key="1">
    <source>
        <dbReference type="EMBL" id="ETX04604.1"/>
    </source>
</evidence>
<sequence length="131" mass="14516">MSLPTKTDWSKVDPSKLNLRSVYRNLSPEERATYKRIAELADQDKEWASMEADQIMAKRMKAGLNCRAAVAALRRECKRKGISNDEMMARSGLDAAGLASMAGRDAMPSIEIMEAYALSPGQKPAHCLGRR</sequence>